<protein>
    <submittedName>
        <fullName evidence="1">Uncharacterized protein</fullName>
    </submittedName>
</protein>
<dbReference type="RefSeq" id="XP_007367469.1">
    <property type="nucleotide sequence ID" value="XM_007367407.1"/>
</dbReference>
<evidence type="ECO:0000313" key="1">
    <source>
        <dbReference type="EMBL" id="EJF59757.1"/>
    </source>
</evidence>
<dbReference type="KEGG" id="dsq:DICSQDRAFT_181734"/>
<dbReference type="AlphaFoldDB" id="R7SXQ7"/>
<dbReference type="Proteomes" id="UP000053319">
    <property type="component" value="Unassembled WGS sequence"/>
</dbReference>
<dbReference type="EMBL" id="JH719421">
    <property type="protein sequence ID" value="EJF59757.1"/>
    <property type="molecule type" value="Genomic_DNA"/>
</dbReference>
<dbReference type="HOGENOM" id="CLU_1204732_0_0_1"/>
<sequence>MPRSSFFISDGLGRLHRGLRAALGCTRGCAVMYRHDGKRRQQDAARMLHAQRHDLPEGRMVFSHVTVIARLFPPQSVVDLTSSPTKVTQYPASSMPSLSPSTGASALNRQTDTMHHMLGSAVRTALPTLDVQQQAIAEGGTNAHIVSPQLAHRLANRPNAELGANVSAYLHMMRLNRCEGAQEAMEERGMDFEPWLYGSYAEAPEIWATRTNGVIREGVHQGGMAVVVWM</sequence>
<reference evidence="1 2" key="1">
    <citation type="journal article" date="2012" name="Science">
        <title>The Paleozoic origin of enzymatic lignin decomposition reconstructed from 31 fungal genomes.</title>
        <authorList>
            <person name="Floudas D."/>
            <person name="Binder M."/>
            <person name="Riley R."/>
            <person name="Barry K."/>
            <person name="Blanchette R.A."/>
            <person name="Henrissat B."/>
            <person name="Martinez A.T."/>
            <person name="Otillar R."/>
            <person name="Spatafora J.W."/>
            <person name="Yadav J.S."/>
            <person name="Aerts A."/>
            <person name="Benoit I."/>
            <person name="Boyd A."/>
            <person name="Carlson A."/>
            <person name="Copeland A."/>
            <person name="Coutinho P.M."/>
            <person name="de Vries R.P."/>
            <person name="Ferreira P."/>
            <person name="Findley K."/>
            <person name="Foster B."/>
            <person name="Gaskell J."/>
            <person name="Glotzer D."/>
            <person name="Gorecki P."/>
            <person name="Heitman J."/>
            <person name="Hesse C."/>
            <person name="Hori C."/>
            <person name="Igarashi K."/>
            <person name="Jurgens J.A."/>
            <person name="Kallen N."/>
            <person name="Kersten P."/>
            <person name="Kohler A."/>
            <person name="Kuees U."/>
            <person name="Kumar T.K.A."/>
            <person name="Kuo A."/>
            <person name="LaButti K."/>
            <person name="Larrondo L.F."/>
            <person name="Lindquist E."/>
            <person name="Ling A."/>
            <person name="Lombard V."/>
            <person name="Lucas S."/>
            <person name="Lundell T."/>
            <person name="Martin R."/>
            <person name="McLaughlin D.J."/>
            <person name="Morgenstern I."/>
            <person name="Morin E."/>
            <person name="Murat C."/>
            <person name="Nagy L.G."/>
            <person name="Nolan M."/>
            <person name="Ohm R.A."/>
            <person name="Patyshakuliyeva A."/>
            <person name="Rokas A."/>
            <person name="Ruiz-Duenas F.J."/>
            <person name="Sabat G."/>
            <person name="Salamov A."/>
            <person name="Samejima M."/>
            <person name="Schmutz J."/>
            <person name="Slot J.C."/>
            <person name="St John F."/>
            <person name="Stenlid J."/>
            <person name="Sun H."/>
            <person name="Sun S."/>
            <person name="Syed K."/>
            <person name="Tsang A."/>
            <person name="Wiebenga A."/>
            <person name="Young D."/>
            <person name="Pisabarro A."/>
            <person name="Eastwood D.C."/>
            <person name="Martin F."/>
            <person name="Cullen D."/>
            <person name="Grigoriev I.V."/>
            <person name="Hibbett D.S."/>
        </authorList>
    </citation>
    <scope>NUCLEOTIDE SEQUENCE [LARGE SCALE GENOMIC DNA]</scope>
    <source>
        <strain evidence="1 2">LYAD-421 SS1</strain>
    </source>
</reference>
<accession>R7SXQ7</accession>
<evidence type="ECO:0000313" key="2">
    <source>
        <dbReference type="Proteomes" id="UP000053319"/>
    </source>
</evidence>
<name>R7SXQ7_DICSQ</name>
<proteinExistence type="predicted"/>
<dbReference type="GeneID" id="18841049"/>
<organism evidence="1 2">
    <name type="scientific">Dichomitus squalens (strain LYAD-421)</name>
    <name type="common">Western red white-rot fungus</name>
    <dbReference type="NCBI Taxonomy" id="732165"/>
    <lineage>
        <taxon>Eukaryota</taxon>
        <taxon>Fungi</taxon>
        <taxon>Dikarya</taxon>
        <taxon>Basidiomycota</taxon>
        <taxon>Agaricomycotina</taxon>
        <taxon>Agaricomycetes</taxon>
        <taxon>Polyporales</taxon>
        <taxon>Polyporaceae</taxon>
        <taxon>Dichomitus</taxon>
    </lineage>
</organism>
<gene>
    <name evidence="1" type="ORF">DICSQDRAFT_181734</name>
</gene>